<dbReference type="Proteomes" id="UP000641932">
    <property type="component" value="Unassembled WGS sequence"/>
</dbReference>
<reference evidence="2" key="1">
    <citation type="journal article" date="2014" name="Int. J. Syst. Evol. Microbiol.">
        <title>Complete genome sequence of Corynebacterium casei LMG S-19264T (=DSM 44701T), isolated from a smear-ripened cheese.</title>
        <authorList>
            <consortium name="US DOE Joint Genome Institute (JGI-PGF)"/>
            <person name="Walter F."/>
            <person name="Albersmeier A."/>
            <person name="Kalinowski J."/>
            <person name="Ruckert C."/>
        </authorList>
    </citation>
    <scope>NUCLEOTIDE SEQUENCE</scope>
    <source>
        <strain evidence="2">CGMCC 4.7201</strain>
    </source>
</reference>
<protein>
    <submittedName>
        <fullName evidence="2">Uncharacterized protein</fullName>
    </submittedName>
</protein>
<comment type="caution">
    <text evidence="2">The sequence shown here is derived from an EMBL/GenBank/DDBJ whole genome shotgun (WGS) entry which is preliminary data.</text>
</comment>
<evidence type="ECO:0000313" key="3">
    <source>
        <dbReference type="Proteomes" id="UP000641932"/>
    </source>
</evidence>
<feature type="region of interest" description="Disordered" evidence="1">
    <location>
        <begin position="1"/>
        <end position="25"/>
    </location>
</feature>
<name>A0A918DV78_9ACTN</name>
<keyword evidence="3" id="KW-1185">Reference proteome</keyword>
<sequence length="91" mass="8923">MPQPTTRAGSPCGAGSWRNQSSPCGASPAAFPLNALCIPDGPAPAHLGELGASRITFGGGPHGEAAAAVRALTRQLAGGTSAGTRGNRPHP</sequence>
<reference evidence="2" key="2">
    <citation type="submission" date="2020-09" db="EMBL/GenBank/DDBJ databases">
        <authorList>
            <person name="Sun Q."/>
            <person name="Zhou Y."/>
        </authorList>
    </citation>
    <scope>NUCLEOTIDE SEQUENCE</scope>
    <source>
        <strain evidence="2">CGMCC 4.7201</strain>
    </source>
</reference>
<dbReference type="EMBL" id="BMMS01000004">
    <property type="protein sequence ID" value="GGO83369.1"/>
    <property type="molecule type" value="Genomic_DNA"/>
</dbReference>
<dbReference type="AlphaFoldDB" id="A0A918DV78"/>
<accession>A0A918DV78</accession>
<evidence type="ECO:0000256" key="1">
    <source>
        <dbReference type="SAM" id="MobiDB-lite"/>
    </source>
</evidence>
<gene>
    <name evidence="2" type="ORF">GCM10012280_12200</name>
</gene>
<proteinExistence type="predicted"/>
<organism evidence="2 3">
    <name type="scientific">Wenjunlia tyrosinilytica</name>
    <dbReference type="NCBI Taxonomy" id="1544741"/>
    <lineage>
        <taxon>Bacteria</taxon>
        <taxon>Bacillati</taxon>
        <taxon>Actinomycetota</taxon>
        <taxon>Actinomycetes</taxon>
        <taxon>Kitasatosporales</taxon>
        <taxon>Streptomycetaceae</taxon>
        <taxon>Wenjunlia</taxon>
    </lineage>
</organism>
<evidence type="ECO:0000313" key="2">
    <source>
        <dbReference type="EMBL" id="GGO83369.1"/>
    </source>
</evidence>